<sequence length="326" mass="34508">MIRVWLAGIVAAFGIGASAAAQEGPVRVVTTIGMIADVAQTVLGDCAEVTPIMGPGVDPHLYQASAGDVALFQEADLILYSGYSLEGQLGNVLERFGQRKPTIAVAPASIDTGQLITVQDIYGIDPHLWMDVSLWRQIVPTISQAVVDLRPECAAAIERRAGTYVEQLEALDAWVREAVASIPESQRILVTAHDAFAYYGRAYDIEVAGIQGISTESEAGVADIRRMAQTVAERGVPAVFIESTINPRTIEAVIAAARERGQPVELGGELYSDAMGEPGTAEGTYIGMIVSNTETIVRALGGSVPALPAPLATWAERWGAPARPDA</sequence>
<feature type="chain" id="PRO_5015465229" evidence="7">
    <location>
        <begin position="22"/>
        <end position="326"/>
    </location>
</feature>
<dbReference type="GO" id="GO:0030001">
    <property type="term" value="P:metal ion transport"/>
    <property type="evidence" value="ECO:0007669"/>
    <property type="project" value="InterPro"/>
</dbReference>
<dbReference type="OrthoDB" id="9810636at2"/>
<feature type="signal peptide" evidence="7">
    <location>
        <begin position="1"/>
        <end position="21"/>
    </location>
</feature>
<dbReference type="PRINTS" id="PR00691">
    <property type="entry name" value="ADHESINB"/>
</dbReference>
<evidence type="ECO:0000256" key="5">
    <source>
        <dbReference type="ARBA" id="ARBA00022729"/>
    </source>
</evidence>
<dbReference type="EMBL" id="QFFI01000031">
    <property type="protein sequence ID" value="PWG61566.1"/>
    <property type="molecule type" value="Genomic_DNA"/>
</dbReference>
<keyword evidence="4" id="KW-0479">Metal-binding</keyword>
<dbReference type="InterPro" id="IPR006128">
    <property type="entry name" value="Lipoprotein_PsaA-like"/>
</dbReference>
<dbReference type="PANTHER" id="PTHR42953">
    <property type="entry name" value="HIGH-AFFINITY ZINC UPTAKE SYSTEM PROTEIN ZNUA-RELATED"/>
    <property type="match status" value="1"/>
</dbReference>
<evidence type="ECO:0000256" key="1">
    <source>
        <dbReference type="ARBA" id="ARBA00004196"/>
    </source>
</evidence>
<evidence type="ECO:0000313" key="9">
    <source>
        <dbReference type="Proteomes" id="UP000245474"/>
    </source>
</evidence>
<organism evidence="8 9">
    <name type="scientific">Sediminicurvatus halobius</name>
    <dbReference type="NCBI Taxonomy" id="2182432"/>
    <lineage>
        <taxon>Bacteria</taxon>
        <taxon>Pseudomonadati</taxon>
        <taxon>Pseudomonadota</taxon>
        <taxon>Gammaproteobacteria</taxon>
        <taxon>Chromatiales</taxon>
        <taxon>Ectothiorhodospiraceae</taxon>
        <taxon>Sediminicurvatus</taxon>
    </lineage>
</organism>
<dbReference type="PANTHER" id="PTHR42953:SF1">
    <property type="entry name" value="METAL-BINDING PROTEIN HI_0362-RELATED"/>
    <property type="match status" value="1"/>
</dbReference>
<dbReference type="GO" id="GO:0007155">
    <property type="term" value="P:cell adhesion"/>
    <property type="evidence" value="ECO:0007669"/>
    <property type="project" value="InterPro"/>
</dbReference>
<name>A0A2U2MXJ4_9GAMM</name>
<dbReference type="SUPFAM" id="SSF53807">
    <property type="entry name" value="Helical backbone' metal receptor"/>
    <property type="match status" value="1"/>
</dbReference>
<dbReference type="PRINTS" id="PR00690">
    <property type="entry name" value="ADHESNFAMILY"/>
</dbReference>
<dbReference type="InterPro" id="IPR006129">
    <property type="entry name" value="AdhesinB"/>
</dbReference>
<dbReference type="GO" id="GO:0030313">
    <property type="term" value="C:cell envelope"/>
    <property type="evidence" value="ECO:0007669"/>
    <property type="project" value="UniProtKB-SubCell"/>
</dbReference>
<keyword evidence="5 7" id="KW-0732">Signal</keyword>
<evidence type="ECO:0000256" key="3">
    <source>
        <dbReference type="ARBA" id="ARBA00022448"/>
    </source>
</evidence>
<dbReference type="Proteomes" id="UP000245474">
    <property type="component" value="Unassembled WGS sequence"/>
</dbReference>
<evidence type="ECO:0000256" key="2">
    <source>
        <dbReference type="ARBA" id="ARBA00011028"/>
    </source>
</evidence>
<keyword evidence="9" id="KW-1185">Reference proteome</keyword>
<dbReference type="AlphaFoldDB" id="A0A2U2MXJ4"/>
<evidence type="ECO:0000256" key="6">
    <source>
        <dbReference type="RuleBase" id="RU003512"/>
    </source>
</evidence>
<proteinExistence type="inferred from homology"/>
<reference evidence="8 9" key="1">
    <citation type="submission" date="2018-05" db="EMBL/GenBank/DDBJ databases">
        <title>Spiribacter halobius sp. nov., a moderately halophilic bacterium isolated from marine solar saltern.</title>
        <authorList>
            <person name="Zheng W.-S."/>
            <person name="Lu D.-C."/>
            <person name="Du Z.-J."/>
        </authorList>
    </citation>
    <scope>NUCLEOTIDE SEQUENCE [LARGE SCALE GENOMIC DNA]</scope>
    <source>
        <strain evidence="8 9">E85</strain>
    </source>
</reference>
<dbReference type="Gene3D" id="3.40.50.1980">
    <property type="entry name" value="Nitrogenase molybdenum iron protein domain"/>
    <property type="match status" value="2"/>
</dbReference>
<accession>A0A2U2MXJ4</accession>
<comment type="caution">
    <text evidence="8">The sequence shown here is derived from an EMBL/GenBank/DDBJ whole genome shotgun (WGS) entry which is preliminary data.</text>
</comment>
<dbReference type="InterPro" id="IPR006127">
    <property type="entry name" value="ZnuA-like"/>
</dbReference>
<gene>
    <name evidence="8" type="ORF">DEM34_15795</name>
</gene>
<dbReference type="InterPro" id="IPR050492">
    <property type="entry name" value="Bact_metal-bind_prot9"/>
</dbReference>
<dbReference type="Pfam" id="PF01297">
    <property type="entry name" value="ZnuA"/>
    <property type="match status" value="1"/>
</dbReference>
<comment type="subcellular location">
    <subcellularLocation>
        <location evidence="1">Cell envelope</location>
    </subcellularLocation>
</comment>
<evidence type="ECO:0000256" key="7">
    <source>
        <dbReference type="SAM" id="SignalP"/>
    </source>
</evidence>
<evidence type="ECO:0000313" key="8">
    <source>
        <dbReference type="EMBL" id="PWG61566.1"/>
    </source>
</evidence>
<protein>
    <submittedName>
        <fullName evidence="8">Manganese transporter</fullName>
    </submittedName>
</protein>
<dbReference type="GO" id="GO:0046872">
    <property type="term" value="F:metal ion binding"/>
    <property type="evidence" value="ECO:0007669"/>
    <property type="project" value="UniProtKB-KW"/>
</dbReference>
<comment type="similarity">
    <text evidence="2 6">Belongs to the bacterial solute-binding protein 9 family.</text>
</comment>
<evidence type="ECO:0000256" key="4">
    <source>
        <dbReference type="ARBA" id="ARBA00022723"/>
    </source>
</evidence>
<keyword evidence="3 6" id="KW-0813">Transport</keyword>